<dbReference type="Gene3D" id="3.10.20.30">
    <property type="match status" value="1"/>
</dbReference>
<protein>
    <submittedName>
        <fullName evidence="3">Molybdopterin converting factor, subunit 1</fullName>
    </submittedName>
</protein>
<proteinExistence type="predicted"/>
<dbReference type="UniPathway" id="UPA00344"/>
<dbReference type="OrthoDB" id="5595860at2759"/>
<dbReference type="Proteomes" id="UP000242146">
    <property type="component" value="Unassembled WGS sequence"/>
</dbReference>
<dbReference type="GO" id="GO:0006777">
    <property type="term" value="P:Mo-molybdopterin cofactor biosynthetic process"/>
    <property type="evidence" value="ECO:0007669"/>
    <property type="project" value="InterPro"/>
</dbReference>
<dbReference type="InterPro" id="IPR012675">
    <property type="entry name" value="Beta-grasp_dom_sf"/>
</dbReference>
<dbReference type="SUPFAM" id="SSF54285">
    <property type="entry name" value="MoaD/ThiS"/>
    <property type="match status" value="1"/>
</dbReference>
<evidence type="ECO:0000256" key="2">
    <source>
        <dbReference type="SAM" id="SignalP"/>
    </source>
</evidence>
<dbReference type="InterPro" id="IPR003749">
    <property type="entry name" value="ThiS/MoaD-like"/>
</dbReference>
<organism evidence="3 4">
    <name type="scientific">Hesseltinella vesiculosa</name>
    <dbReference type="NCBI Taxonomy" id="101127"/>
    <lineage>
        <taxon>Eukaryota</taxon>
        <taxon>Fungi</taxon>
        <taxon>Fungi incertae sedis</taxon>
        <taxon>Mucoromycota</taxon>
        <taxon>Mucoromycotina</taxon>
        <taxon>Mucoromycetes</taxon>
        <taxon>Mucorales</taxon>
        <taxon>Cunninghamellaceae</taxon>
        <taxon>Hesseltinella</taxon>
    </lineage>
</organism>
<accession>A0A1X2G7Q3</accession>
<evidence type="ECO:0000256" key="1">
    <source>
        <dbReference type="ARBA" id="ARBA00022741"/>
    </source>
</evidence>
<keyword evidence="2" id="KW-0732">Signal</keyword>
<dbReference type="STRING" id="101127.A0A1X2G7Q3"/>
<evidence type="ECO:0000313" key="3">
    <source>
        <dbReference type="EMBL" id="ORX46343.1"/>
    </source>
</evidence>
<sequence>MMVTIKILFFAGIADVTQHAEETWQLSAQDNTVQDIIQELIEKYGDEFRQLISTCMYAINMEYVSQMHPVAPFDELAIIPPVSGG</sequence>
<keyword evidence="4" id="KW-1185">Reference proteome</keyword>
<keyword evidence="1" id="KW-0547">Nucleotide-binding</keyword>
<dbReference type="InterPro" id="IPR044672">
    <property type="entry name" value="MOCS2A"/>
</dbReference>
<dbReference type="InterPro" id="IPR016155">
    <property type="entry name" value="Mopterin_synth/thiamin_S_b"/>
</dbReference>
<name>A0A1X2G7Q3_9FUNG</name>
<gene>
    <name evidence="3" type="ORF">DM01DRAFT_1339660</name>
</gene>
<dbReference type="CDD" id="cd00754">
    <property type="entry name" value="Ubl_MoaD"/>
    <property type="match status" value="1"/>
</dbReference>
<comment type="caution">
    <text evidence="3">The sequence shown here is derived from an EMBL/GenBank/DDBJ whole genome shotgun (WGS) entry which is preliminary data.</text>
</comment>
<dbReference type="PANTHER" id="PTHR33359:SF1">
    <property type="entry name" value="MOLYBDOPTERIN SYNTHASE SULFUR CARRIER SUBUNIT"/>
    <property type="match status" value="1"/>
</dbReference>
<reference evidence="3 4" key="1">
    <citation type="submission" date="2016-07" db="EMBL/GenBank/DDBJ databases">
        <title>Pervasive Adenine N6-methylation of Active Genes in Fungi.</title>
        <authorList>
            <consortium name="DOE Joint Genome Institute"/>
            <person name="Mondo S.J."/>
            <person name="Dannebaum R.O."/>
            <person name="Kuo R.C."/>
            <person name="Labutti K."/>
            <person name="Haridas S."/>
            <person name="Kuo A."/>
            <person name="Salamov A."/>
            <person name="Ahrendt S.R."/>
            <person name="Lipzen A."/>
            <person name="Sullivan W."/>
            <person name="Andreopoulos W.B."/>
            <person name="Clum A."/>
            <person name="Lindquist E."/>
            <person name="Daum C."/>
            <person name="Ramamoorthy G.K."/>
            <person name="Gryganskyi A."/>
            <person name="Culley D."/>
            <person name="Magnuson J.K."/>
            <person name="James T.Y."/>
            <person name="O'Malley M.A."/>
            <person name="Stajich J.E."/>
            <person name="Spatafora J.W."/>
            <person name="Visel A."/>
            <person name="Grigoriev I.V."/>
        </authorList>
    </citation>
    <scope>NUCLEOTIDE SEQUENCE [LARGE SCALE GENOMIC DNA]</scope>
    <source>
        <strain evidence="3 4">NRRL 3301</strain>
    </source>
</reference>
<dbReference type="GO" id="GO:1990133">
    <property type="term" value="C:molybdopterin adenylyltransferase complex"/>
    <property type="evidence" value="ECO:0007669"/>
    <property type="project" value="TreeGrafter"/>
</dbReference>
<dbReference type="PANTHER" id="PTHR33359">
    <property type="entry name" value="MOLYBDOPTERIN SYNTHASE SULFUR CARRIER SUBUNIT"/>
    <property type="match status" value="1"/>
</dbReference>
<dbReference type="AlphaFoldDB" id="A0A1X2G7Q3"/>
<evidence type="ECO:0000313" key="4">
    <source>
        <dbReference type="Proteomes" id="UP000242146"/>
    </source>
</evidence>
<feature type="signal peptide" evidence="2">
    <location>
        <begin position="1"/>
        <end position="19"/>
    </location>
</feature>
<feature type="chain" id="PRO_5012936624" evidence="2">
    <location>
        <begin position="20"/>
        <end position="85"/>
    </location>
</feature>
<dbReference type="NCBIfam" id="TIGR01682">
    <property type="entry name" value="moaD"/>
    <property type="match status" value="1"/>
</dbReference>
<dbReference type="GO" id="GO:0000166">
    <property type="term" value="F:nucleotide binding"/>
    <property type="evidence" value="ECO:0007669"/>
    <property type="project" value="UniProtKB-KW"/>
</dbReference>
<dbReference type="Pfam" id="PF02597">
    <property type="entry name" value="ThiS"/>
    <property type="match status" value="1"/>
</dbReference>
<dbReference type="EMBL" id="MCGT01000038">
    <property type="protein sequence ID" value="ORX46343.1"/>
    <property type="molecule type" value="Genomic_DNA"/>
</dbReference>